<keyword evidence="4" id="KW-1133">Transmembrane helix</keyword>
<dbReference type="GO" id="GO:0006935">
    <property type="term" value="P:chemotaxis"/>
    <property type="evidence" value="ECO:0007669"/>
    <property type="project" value="InterPro"/>
</dbReference>
<evidence type="ECO:0000259" key="6">
    <source>
        <dbReference type="PROSITE" id="PS50885"/>
    </source>
</evidence>
<evidence type="ECO:0000256" key="1">
    <source>
        <dbReference type="ARBA" id="ARBA00023224"/>
    </source>
</evidence>
<dbReference type="Pfam" id="PF12729">
    <property type="entry name" value="4HB_MCP_1"/>
    <property type="match status" value="1"/>
</dbReference>
<evidence type="ECO:0000256" key="3">
    <source>
        <dbReference type="PROSITE-ProRule" id="PRU00284"/>
    </source>
</evidence>
<dbReference type="GO" id="GO:0016020">
    <property type="term" value="C:membrane"/>
    <property type="evidence" value="ECO:0007669"/>
    <property type="project" value="InterPro"/>
</dbReference>
<dbReference type="PROSITE" id="PS50111">
    <property type="entry name" value="CHEMOTAXIS_TRANSDUC_2"/>
    <property type="match status" value="1"/>
</dbReference>
<name>A0A9E2L475_9SPIR</name>
<gene>
    <name evidence="7" type="ORF">IAA16_08825</name>
</gene>
<reference evidence="7" key="2">
    <citation type="submission" date="2021-04" db="EMBL/GenBank/DDBJ databases">
        <authorList>
            <person name="Gilroy R."/>
        </authorList>
    </citation>
    <scope>NUCLEOTIDE SEQUENCE</scope>
    <source>
        <strain evidence="7">Gambia15-2214</strain>
    </source>
</reference>
<evidence type="ECO:0000256" key="4">
    <source>
        <dbReference type="SAM" id="Phobius"/>
    </source>
</evidence>
<dbReference type="Proteomes" id="UP000823914">
    <property type="component" value="Unassembled WGS sequence"/>
</dbReference>
<dbReference type="InterPro" id="IPR004090">
    <property type="entry name" value="Chemotax_Me-accpt_rcpt"/>
</dbReference>
<accession>A0A9E2L475</accession>
<dbReference type="EMBL" id="JAHLFV010000205">
    <property type="protein sequence ID" value="MBU3850656.1"/>
    <property type="molecule type" value="Genomic_DNA"/>
</dbReference>
<dbReference type="Pfam" id="PF00015">
    <property type="entry name" value="MCPsignal"/>
    <property type="match status" value="1"/>
</dbReference>
<dbReference type="CDD" id="cd19411">
    <property type="entry name" value="MCP2201-like_sensor"/>
    <property type="match status" value="1"/>
</dbReference>
<protein>
    <submittedName>
        <fullName evidence="7">MCP four helix bundle domain-containing protein</fullName>
    </submittedName>
</protein>
<dbReference type="SMART" id="SM00283">
    <property type="entry name" value="MA"/>
    <property type="match status" value="1"/>
</dbReference>
<feature type="transmembrane region" description="Helical" evidence="4">
    <location>
        <begin position="187"/>
        <end position="212"/>
    </location>
</feature>
<evidence type="ECO:0000313" key="7">
    <source>
        <dbReference type="EMBL" id="MBU3850656.1"/>
    </source>
</evidence>
<dbReference type="Gene3D" id="1.10.287.950">
    <property type="entry name" value="Methyl-accepting chemotaxis protein"/>
    <property type="match status" value="1"/>
</dbReference>
<feature type="domain" description="HAMP" evidence="6">
    <location>
        <begin position="212"/>
        <end position="266"/>
    </location>
</feature>
<dbReference type="InterPro" id="IPR047347">
    <property type="entry name" value="YvaQ-like_sensor"/>
</dbReference>
<evidence type="ECO:0000256" key="2">
    <source>
        <dbReference type="ARBA" id="ARBA00029447"/>
    </source>
</evidence>
<feature type="domain" description="Methyl-accepting transducer" evidence="5">
    <location>
        <begin position="313"/>
        <end position="535"/>
    </location>
</feature>
<dbReference type="PANTHER" id="PTHR32089">
    <property type="entry name" value="METHYL-ACCEPTING CHEMOTAXIS PROTEIN MCPB"/>
    <property type="match status" value="1"/>
</dbReference>
<dbReference type="Pfam" id="PF00672">
    <property type="entry name" value="HAMP"/>
    <property type="match status" value="1"/>
</dbReference>
<comment type="caution">
    <text evidence="7">The sequence shown here is derived from an EMBL/GenBank/DDBJ whole genome shotgun (WGS) entry which is preliminary data.</text>
</comment>
<dbReference type="PRINTS" id="PR00260">
    <property type="entry name" value="CHEMTRNSDUCR"/>
</dbReference>
<dbReference type="InterPro" id="IPR004089">
    <property type="entry name" value="MCPsignal_dom"/>
</dbReference>
<keyword evidence="4" id="KW-0812">Transmembrane</keyword>
<keyword evidence="4" id="KW-0472">Membrane</keyword>
<dbReference type="Gene3D" id="6.10.340.10">
    <property type="match status" value="1"/>
</dbReference>
<dbReference type="InterPro" id="IPR024478">
    <property type="entry name" value="HlyB_4HB_MCP"/>
</dbReference>
<sequence>MNLSVKKKIIIQCTVIFILLLGIATQSIVRIRNINRNLTIINDINIVKQRYAINFRGSVHDRAIRLGDFVLYTDTEKRAVTRQEINDLNVFYQESAVALDKISLEVGSTPDEQQRLADIKKSEAETLPLIQQVLDYEAQGLHDEAVAVLLDKARPAFNLWLDRINAYIDLEEKQNQIITDETRSQVAFFQVIVIVINSISIAIAVILSIIIIRSINPLSKVAKSLNSIAQGSGDLTAQLDVKTKDEIGVVATSFNTVISTLHRIMVTIKDSVSALNLSGQELVANTQEVQSQAGNIDANINDIRLQIKKQTERVSEVSNTMKSVDGEMQTLNSIVDTQAQDITECAGDIDEMVSGVNQVETILRMNSEKFTELSSASNVGYENISNIYQKVVEISDRSHGVSDANNVINSIANQTNLLAMNAAIEAAHAGEAGRGFAVVADEIRKLAENSAKQSKSVSVGLNELIHSINSMVETSQIAGESFENIIEAVASVEEQQKQVQTVMEHQVELNGKVSRSFSSIANMNKDVIGKVGLITKSYDQVLQETIELDRISREINDHIDVISDTNTEIQGKVKAMYANTETTKKNIETVQQQVDQFTL</sequence>
<dbReference type="PANTHER" id="PTHR32089:SF112">
    <property type="entry name" value="LYSOZYME-LIKE PROTEIN-RELATED"/>
    <property type="match status" value="1"/>
</dbReference>
<dbReference type="CDD" id="cd06225">
    <property type="entry name" value="HAMP"/>
    <property type="match status" value="1"/>
</dbReference>
<evidence type="ECO:0000259" key="5">
    <source>
        <dbReference type="PROSITE" id="PS50111"/>
    </source>
</evidence>
<organism evidence="7 8">
    <name type="scientific">Candidatus Treponema excrementipullorum</name>
    <dbReference type="NCBI Taxonomy" id="2838768"/>
    <lineage>
        <taxon>Bacteria</taxon>
        <taxon>Pseudomonadati</taxon>
        <taxon>Spirochaetota</taxon>
        <taxon>Spirochaetia</taxon>
        <taxon>Spirochaetales</taxon>
        <taxon>Treponemataceae</taxon>
        <taxon>Treponema</taxon>
    </lineage>
</organism>
<dbReference type="GO" id="GO:0007165">
    <property type="term" value="P:signal transduction"/>
    <property type="evidence" value="ECO:0007669"/>
    <property type="project" value="UniProtKB-KW"/>
</dbReference>
<comment type="similarity">
    <text evidence="2">Belongs to the methyl-accepting chemotaxis (MCP) protein family.</text>
</comment>
<dbReference type="InterPro" id="IPR003660">
    <property type="entry name" value="HAMP_dom"/>
</dbReference>
<keyword evidence="1 3" id="KW-0807">Transducer</keyword>
<dbReference type="GO" id="GO:0004888">
    <property type="term" value="F:transmembrane signaling receptor activity"/>
    <property type="evidence" value="ECO:0007669"/>
    <property type="project" value="InterPro"/>
</dbReference>
<dbReference type="SUPFAM" id="SSF58104">
    <property type="entry name" value="Methyl-accepting chemotaxis protein (MCP) signaling domain"/>
    <property type="match status" value="1"/>
</dbReference>
<dbReference type="SMART" id="SM00304">
    <property type="entry name" value="HAMP"/>
    <property type="match status" value="1"/>
</dbReference>
<dbReference type="PROSITE" id="PS50885">
    <property type="entry name" value="HAMP"/>
    <property type="match status" value="1"/>
</dbReference>
<reference evidence="7" key="1">
    <citation type="journal article" date="2021" name="PeerJ">
        <title>Extensive microbial diversity within the chicken gut microbiome revealed by metagenomics and culture.</title>
        <authorList>
            <person name="Gilroy R."/>
            <person name="Ravi A."/>
            <person name="Getino M."/>
            <person name="Pursley I."/>
            <person name="Horton D.L."/>
            <person name="Alikhan N.F."/>
            <person name="Baker D."/>
            <person name="Gharbi K."/>
            <person name="Hall N."/>
            <person name="Watson M."/>
            <person name="Adriaenssens E.M."/>
            <person name="Foster-Nyarko E."/>
            <person name="Jarju S."/>
            <person name="Secka A."/>
            <person name="Antonio M."/>
            <person name="Oren A."/>
            <person name="Chaudhuri R.R."/>
            <person name="La Ragione R."/>
            <person name="Hildebrand F."/>
            <person name="Pallen M.J."/>
        </authorList>
    </citation>
    <scope>NUCLEOTIDE SEQUENCE</scope>
    <source>
        <strain evidence="7">Gambia15-2214</strain>
    </source>
</reference>
<proteinExistence type="inferred from homology"/>
<dbReference type="AlphaFoldDB" id="A0A9E2L475"/>
<evidence type="ECO:0000313" key="8">
    <source>
        <dbReference type="Proteomes" id="UP000823914"/>
    </source>
</evidence>